<dbReference type="InterPro" id="IPR043502">
    <property type="entry name" value="DNA/RNA_pol_sf"/>
</dbReference>
<keyword evidence="13" id="KW-1185">Reference proteome</keyword>
<evidence type="ECO:0000313" key="13">
    <source>
        <dbReference type="Proteomes" id="UP000594463"/>
    </source>
</evidence>
<feature type="region of interest" description="Disordered" evidence="10">
    <location>
        <begin position="1"/>
        <end position="45"/>
    </location>
</feature>
<gene>
    <name evidence="12" type="primary">ltrA</name>
    <name evidence="12" type="ORF">RT761_01178</name>
</gene>
<evidence type="ECO:0000256" key="3">
    <source>
        <dbReference type="ARBA" id="ARBA00022695"/>
    </source>
</evidence>
<dbReference type="Pfam" id="PF00078">
    <property type="entry name" value="RVT_1"/>
    <property type="match status" value="1"/>
</dbReference>
<dbReference type="InterPro" id="IPR000477">
    <property type="entry name" value="RT_dom"/>
</dbReference>
<dbReference type="InterPro" id="IPR051083">
    <property type="entry name" value="GrpII_Intron_Splice-Mob/Def"/>
</dbReference>
<dbReference type="GO" id="GO:0051607">
    <property type="term" value="P:defense response to virus"/>
    <property type="evidence" value="ECO:0007669"/>
    <property type="project" value="UniProtKB-KW"/>
</dbReference>
<evidence type="ECO:0000256" key="10">
    <source>
        <dbReference type="SAM" id="MobiDB-lite"/>
    </source>
</evidence>
<comment type="similarity">
    <text evidence="8">Belongs to the bacterial reverse transcriptase family.</text>
</comment>
<dbReference type="GO" id="GO:0003964">
    <property type="term" value="F:RNA-directed DNA polymerase activity"/>
    <property type="evidence" value="ECO:0007669"/>
    <property type="project" value="UniProtKB-KW"/>
</dbReference>
<dbReference type="Gene3D" id="3.30.70.270">
    <property type="match status" value="1"/>
</dbReference>
<keyword evidence="6" id="KW-0695">RNA-directed DNA polymerase</keyword>
<evidence type="ECO:0000256" key="7">
    <source>
        <dbReference type="ARBA" id="ARBA00023118"/>
    </source>
</evidence>
<dbReference type="Pfam" id="PF08388">
    <property type="entry name" value="GIIM"/>
    <property type="match status" value="1"/>
</dbReference>
<dbReference type="CDD" id="cd01651">
    <property type="entry name" value="RT_G2_intron"/>
    <property type="match status" value="1"/>
</dbReference>
<keyword evidence="3" id="KW-0548">Nucleotidyltransferase</keyword>
<comment type="catalytic activity">
    <reaction evidence="9">
        <text>DNA(n) + a 2'-deoxyribonucleoside 5'-triphosphate = DNA(n+1) + diphosphate</text>
        <dbReference type="Rhea" id="RHEA:22508"/>
        <dbReference type="Rhea" id="RHEA-COMP:17339"/>
        <dbReference type="Rhea" id="RHEA-COMP:17340"/>
        <dbReference type="ChEBI" id="CHEBI:33019"/>
        <dbReference type="ChEBI" id="CHEBI:61560"/>
        <dbReference type="ChEBI" id="CHEBI:173112"/>
        <dbReference type="EC" id="2.7.7.49"/>
    </reaction>
</comment>
<dbReference type="GO" id="GO:0003723">
    <property type="term" value="F:RNA binding"/>
    <property type="evidence" value="ECO:0007669"/>
    <property type="project" value="InterPro"/>
</dbReference>
<dbReference type="SUPFAM" id="SSF56672">
    <property type="entry name" value="DNA/RNA polymerases"/>
    <property type="match status" value="1"/>
</dbReference>
<evidence type="ECO:0000256" key="2">
    <source>
        <dbReference type="ARBA" id="ARBA00022679"/>
    </source>
</evidence>
<evidence type="ECO:0000256" key="6">
    <source>
        <dbReference type="ARBA" id="ARBA00022918"/>
    </source>
</evidence>
<evidence type="ECO:0000256" key="9">
    <source>
        <dbReference type="ARBA" id="ARBA00048173"/>
    </source>
</evidence>
<evidence type="ECO:0000259" key="11">
    <source>
        <dbReference type="PROSITE" id="PS50878"/>
    </source>
</evidence>
<evidence type="ECO:0000256" key="8">
    <source>
        <dbReference type="ARBA" id="ARBA00034120"/>
    </source>
</evidence>
<evidence type="ECO:0000256" key="5">
    <source>
        <dbReference type="ARBA" id="ARBA00022842"/>
    </source>
</evidence>
<keyword evidence="2" id="KW-0808">Transferase</keyword>
<keyword evidence="5" id="KW-0460">Magnesium</keyword>
<dbReference type="PANTHER" id="PTHR34047">
    <property type="entry name" value="NUCLEAR INTRON MATURASE 1, MITOCHONDRIAL-RELATED"/>
    <property type="match status" value="1"/>
</dbReference>
<dbReference type="Proteomes" id="UP000594463">
    <property type="component" value="Chromosome"/>
</dbReference>
<dbReference type="EC" id="2.7.7.49" evidence="1"/>
<feature type="domain" description="Reverse transcriptase" evidence="11">
    <location>
        <begin position="95"/>
        <end position="321"/>
    </location>
</feature>
<sequence>MSSDQEHRQPNISNESFLKGEAVNPSSFREVPSSRRAPRRQPPNEATRFLMEQVIQKTNVQKALKRVIANRGAAGVDKMEVTDLPAFLTRSWPRIQTELLTGTYHPQPVKRVEIPKAGGGTRLLGIPTAVDRFIQQAILQVLSPLIDPTFSEASFGFRPGRNAHQAIERARQYIKEGYEVVVDIDLEKFFDRVNHDILMHRLSCRIADKRLLKLIRAYLSAGVMVEGVRMDVEEGTPQGGPLSPLLANILLDDLDQELTRRGHRFVRYADDCNIYVKTERAGQRVMDSVKEFLSKKLKLTVNKEKSAVDHVKKRKFLGFSFLIRKGEVLLTLPRQSKERFKTSIRRLTAGHTGCPLAERIRRLNSYLTGWVAYYHHADTSTFFRDMDSWIRHRLRMCLLKQWKKPATVKRHLLARGIAPIEAAQLSSSRLGYWRLSLSPQMHRAFDNIFWKLNGLVSLLDKYQKLRVSF</sequence>
<evidence type="ECO:0000313" key="12">
    <source>
        <dbReference type="EMBL" id="QPM67964.1"/>
    </source>
</evidence>
<dbReference type="PROSITE" id="PS50878">
    <property type="entry name" value="RT_POL"/>
    <property type="match status" value="1"/>
</dbReference>
<protein>
    <recommendedName>
        <fullName evidence="1">RNA-directed DNA polymerase</fullName>
        <ecNumber evidence="1">2.7.7.49</ecNumber>
    </recommendedName>
</protein>
<dbReference type="GO" id="GO:0046872">
    <property type="term" value="F:metal ion binding"/>
    <property type="evidence" value="ECO:0007669"/>
    <property type="project" value="UniProtKB-KW"/>
</dbReference>
<keyword evidence="7" id="KW-0051">Antiviral defense</keyword>
<evidence type="ECO:0000256" key="1">
    <source>
        <dbReference type="ARBA" id="ARBA00012493"/>
    </source>
</evidence>
<dbReference type="AlphaFoldDB" id="A0A7T1ALB5"/>
<name>A0A7T1ALB5_ATRLM</name>
<dbReference type="InterPro" id="IPR013597">
    <property type="entry name" value="Mat_intron_G2"/>
</dbReference>
<organism evidence="12 13">
    <name type="scientific">Atribacter laminatus</name>
    <dbReference type="NCBI Taxonomy" id="2847778"/>
    <lineage>
        <taxon>Bacteria</taxon>
        <taxon>Pseudomonadati</taxon>
        <taxon>Atribacterota</taxon>
        <taxon>Atribacteria</taxon>
        <taxon>Atribacterales</taxon>
        <taxon>Atribacteraceae</taxon>
        <taxon>Atribacter</taxon>
    </lineage>
</organism>
<reference evidence="12 13" key="1">
    <citation type="journal article" date="2021" name="Nat. Commun.">
        <title>Isolation of a member of the candidate phylum Atribacteria reveals a unique cell membrane structure.</title>
        <authorList>
            <person name="Taiki K."/>
            <person name="Nobu M.K."/>
            <person name="Kusada H."/>
            <person name="Meng X.-Y."/>
            <person name="Hosoki N."/>
            <person name="Uematsu K."/>
            <person name="Yoshioka H."/>
            <person name="Kamagata Y."/>
            <person name="Tamaki H."/>
        </authorList>
    </citation>
    <scope>NUCLEOTIDE SEQUENCE [LARGE SCALE GENOMIC DNA]</scope>
    <source>
        <strain evidence="12 13">RT761</strain>
    </source>
</reference>
<dbReference type="NCBIfam" id="TIGR04416">
    <property type="entry name" value="group_II_RT_mat"/>
    <property type="match status" value="1"/>
</dbReference>
<dbReference type="EMBL" id="CP065383">
    <property type="protein sequence ID" value="QPM67964.1"/>
    <property type="molecule type" value="Genomic_DNA"/>
</dbReference>
<keyword evidence="4" id="KW-0479">Metal-binding</keyword>
<dbReference type="PRINTS" id="PR00866">
    <property type="entry name" value="RNADNAPOLMS"/>
</dbReference>
<dbReference type="PANTHER" id="PTHR34047:SF8">
    <property type="entry name" value="PROTEIN YKFC"/>
    <property type="match status" value="1"/>
</dbReference>
<dbReference type="InterPro" id="IPR000123">
    <property type="entry name" value="Reverse_transcriptase_msDNA"/>
</dbReference>
<evidence type="ECO:0000256" key="4">
    <source>
        <dbReference type="ARBA" id="ARBA00022723"/>
    </source>
</evidence>
<dbReference type="InterPro" id="IPR043128">
    <property type="entry name" value="Rev_trsase/Diguanyl_cyclase"/>
</dbReference>
<proteinExistence type="inferred from homology"/>
<dbReference type="InterPro" id="IPR030931">
    <property type="entry name" value="Group_II_RT_mat"/>
</dbReference>
<accession>A0A7T1ALB5</accession>
<dbReference type="KEGG" id="alam:RT761_01178"/>